<name>A0A061GB84_THECC</name>
<organism evidence="1 2">
    <name type="scientific">Theobroma cacao</name>
    <name type="common">Cacao</name>
    <name type="synonym">Cocoa</name>
    <dbReference type="NCBI Taxonomy" id="3641"/>
    <lineage>
        <taxon>Eukaryota</taxon>
        <taxon>Viridiplantae</taxon>
        <taxon>Streptophyta</taxon>
        <taxon>Embryophyta</taxon>
        <taxon>Tracheophyta</taxon>
        <taxon>Spermatophyta</taxon>
        <taxon>Magnoliopsida</taxon>
        <taxon>eudicotyledons</taxon>
        <taxon>Gunneridae</taxon>
        <taxon>Pentapetalae</taxon>
        <taxon>rosids</taxon>
        <taxon>malvids</taxon>
        <taxon>Malvales</taxon>
        <taxon>Malvaceae</taxon>
        <taxon>Byttnerioideae</taxon>
        <taxon>Theobroma</taxon>
    </lineage>
</organism>
<dbReference type="HOGENOM" id="CLU_2228070_0_0_1"/>
<dbReference type="EMBL" id="CM001884">
    <property type="protein sequence ID" value="EOY26412.1"/>
    <property type="molecule type" value="Genomic_DNA"/>
</dbReference>
<dbReference type="Gramene" id="EOY26412">
    <property type="protein sequence ID" value="EOY26412"/>
    <property type="gene ID" value="TCM_028012"/>
</dbReference>
<gene>
    <name evidence="1" type="ORF">TCM_028012</name>
</gene>
<protein>
    <submittedName>
        <fullName evidence="1">Uncharacterized protein</fullName>
    </submittedName>
</protein>
<accession>A0A061GB84</accession>
<reference evidence="1 2" key="1">
    <citation type="journal article" date="2013" name="Genome Biol.">
        <title>The genome sequence of the most widely cultivated cacao type and its use to identify candidate genes regulating pod color.</title>
        <authorList>
            <person name="Motamayor J.C."/>
            <person name="Mockaitis K."/>
            <person name="Schmutz J."/>
            <person name="Haiminen N."/>
            <person name="Iii D.L."/>
            <person name="Cornejo O."/>
            <person name="Findley S.D."/>
            <person name="Zheng P."/>
            <person name="Utro F."/>
            <person name="Royaert S."/>
            <person name="Saski C."/>
            <person name="Jenkins J."/>
            <person name="Podicheti R."/>
            <person name="Zhao M."/>
            <person name="Scheffler B.E."/>
            <person name="Stack J.C."/>
            <person name="Feltus F.A."/>
            <person name="Mustiga G.M."/>
            <person name="Amores F."/>
            <person name="Phillips W."/>
            <person name="Marelli J.P."/>
            <person name="May G.D."/>
            <person name="Shapiro H."/>
            <person name="Ma J."/>
            <person name="Bustamante C.D."/>
            <person name="Schnell R.J."/>
            <person name="Main D."/>
            <person name="Gilbert D."/>
            <person name="Parida L."/>
            <person name="Kuhn D.N."/>
        </authorList>
    </citation>
    <scope>NUCLEOTIDE SEQUENCE [LARGE SCALE GENOMIC DNA]</scope>
    <source>
        <strain evidence="2">cv. Matina 1-6</strain>
    </source>
</reference>
<evidence type="ECO:0000313" key="2">
    <source>
        <dbReference type="Proteomes" id="UP000026915"/>
    </source>
</evidence>
<dbReference type="Proteomes" id="UP000026915">
    <property type="component" value="Chromosome 6"/>
</dbReference>
<keyword evidence="2" id="KW-1185">Reference proteome</keyword>
<dbReference type="AlphaFoldDB" id="A0A061GB84"/>
<proteinExistence type="predicted"/>
<evidence type="ECO:0000313" key="1">
    <source>
        <dbReference type="EMBL" id="EOY26412.1"/>
    </source>
</evidence>
<dbReference type="InParanoid" id="A0A061GB84"/>
<sequence length="106" mass="12638">MMCVSMVSYIEVTYKIQPCLKVLIFSPFLKLNHNPSTFAWRYNQNTTFSRRYNLQHYLFLFLRSITKYNSGLQRSIFAVGNLEFEDLEISFNSKPTSKRFGDFFHL</sequence>